<dbReference type="AlphaFoldDB" id="A0A3S5YC75"/>
<dbReference type="GO" id="GO:0004190">
    <property type="term" value="F:aspartic-type endopeptidase activity"/>
    <property type="evidence" value="ECO:0007669"/>
    <property type="project" value="UniProtKB-KW"/>
</dbReference>
<reference evidence="5" key="1">
    <citation type="journal article" date="2010" name="PLoS Genet.">
        <title>The genome of a pathogenic rhodococcus: cooptive virulence underpinned by key gene acquisitions.</title>
        <authorList>
            <person name="Letek M."/>
            <person name="Gonzalez P."/>
            <person name="Macarthur I."/>
            <person name="Rodriguez H."/>
            <person name="Freeman T.C."/>
            <person name="Valero-Rello A."/>
            <person name="Blanco M."/>
            <person name="Buckley T."/>
            <person name="Cherevach I."/>
            <person name="Fahey R."/>
            <person name="Hapeshi A."/>
            <person name="Holdstock J."/>
            <person name="Leadon D."/>
            <person name="Navas J."/>
            <person name="Ocampo A."/>
            <person name="Quail M.A."/>
            <person name="Sanders M."/>
            <person name="Scortti M.M."/>
            <person name="Prescott J.F."/>
            <person name="Fogarty U."/>
            <person name="Meijer W.G."/>
            <person name="Parkhill J."/>
            <person name="Bentley S.D."/>
            <person name="Vazquez-Boland J.A."/>
        </authorList>
    </citation>
    <scope>NUCLEOTIDE SEQUENCE [LARGE SCALE GENOMIC DNA]</scope>
    <source>
        <strain evidence="5 6">103S</strain>
    </source>
</reference>
<dbReference type="InterPro" id="IPR023430">
    <property type="entry name" value="Pept_HybD-like_dom_sf"/>
</dbReference>
<dbReference type="GO" id="GO:0016485">
    <property type="term" value="P:protein processing"/>
    <property type="evidence" value="ECO:0007669"/>
    <property type="project" value="TreeGrafter"/>
</dbReference>
<accession>A0A3S5YC75</accession>
<dbReference type="InterPro" id="IPR000671">
    <property type="entry name" value="Peptidase_A31"/>
</dbReference>
<name>A0A3S5YC75_RHOH1</name>
<dbReference type="Gene3D" id="3.40.50.1450">
    <property type="entry name" value="HybD-like"/>
    <property type="match status" value="1"/>
</dbReference>
<evidence type="ECO:0000256" key="3">
    <source>
        <dbReference type="ARBA" id="ARBA00022750"/>
    </source>
</evidence>
<gene>
    <name evidence="5" type="primary">hupD</name>
    <name evidence="5" type="ordered locus">REQ_41740</name>
</gene>
<keyword evidence="2" id="KW-0645">Protease</keyword>
<dbReference type="PRINTS" id="PR00446">
    <property type="entry name" value="HYDRGNUPTAKE"/>
</dbReference>
<comment type="similarity">
    <text evidence="1">Belongs to the peptidase A31 family.</text>
</comment>
<dbReference type="Pfam" id="PF01750">
    <property type="entry name" value="HycI"/>
    <property type="match status" value="1"/>
</dbReference>
<evidence type="ECO:0000313" key="5">
    <source>
        <dbReference type="EMBL" id="CBH50142.1"/>
    </source>
</evidence>
<evidence type="ECO:0000256" key="4">
    <source>
        <dbReference type="ARBA" id="ARBA00022801"/>
    </source>
</evidence>
<sequence>MTAGPLPRVLVAGIGNIFLGDDGFGPETLRAVTAGPLPDGVRAVDYGIRGMHLAYDLLDGWDGLVLVDAVPDRGAPGAVRAFEVDRENPDTTPRLDAHAMDPASVFASLAALGGTLPRTVVVGCQVCDVDERIGLSEPVSRAVPEAAAAVRAALAEFGAGVGAEG</sequence>
<proteinExistence type="inferred from homology"/>
<dbReference type="KEGG" id="req:REQ_41740"/>
<dbReference type="EMBL" id="FN563149">
    <property type="protein sequence ID" value="CBH50142.1"/>
    <property type="molecule type" value="Genomic_DNA"/>
</dbReference>
<dbReference type="PANTHER" id="PTHR30302">
    <property type="entry name" value="HYDROGENASE 1 MATURATION PROTEASE"/>
    <property type="match status" value="1"/>
</dbReference>
<dbReference type="RefSeq" id="WP_013417281.1">
    <property type="nucleotide sequence ID" value="NC_014659.1"/>
</dbReference>
<dbReference type="CDD" id="cd06068">
    <property type="entry name" value="H2MP_like-1"/>
    <property type="match status" value="1"/>
</dbReference>
<dbReference type="PANTHER" id="PTHR30302:SF1">
    <property type="entry name" value="HYDROGENASE 2 MATURATION PROTEASE"/>
    <property type="match status" value="1"/>
</dbReference>
<dbReference type="GO" id="GO:0008047">
    <property type="term" value="F:enzyme activator activity"/>
    <property type="evidence" value="ECO:0007669"/>
    <property type="project" value="InterPro"/>
</dbReference>
<dbReference type="Proteomes" id="UP001154400">
    <property type="component" value="Chromosome"/>
</dbReference>
<dbReference type="SUPFAM" id="SSF53163">
    <property type="entry name" value="HybD-like"/>
    <property type="match status" value="1"/>
</dbReference>
<keyword evidence="4" id="KW-0378">Hydrolase</keyword>
<evidence type="ECO:0000256" key="1">
    <source>
        <dbReference type="ARBA" id="ARBA00006814"/>
    </source>
</evidence>
<keyword evidence="3" id="KW-0064">Aspartyl protease</keyword>
<protein>
    <submittedName>
        <fullName evidence="5">Hydrogenase maturation endopeptidase HupD</fullName>
    </submittedName>
</protein>
<organism evidence="5">
    <name type="scientific">Rhodococcus hoagii (strain 103S)</name>
    <name type="common">Rhodococcus equi</name>
    <dbReference type="NCBI Taxonomy" id="685727"/>
    <lineage>
        <taxon>Bacteria</taxon>
        <taxon>Bacillati</taxon>
        <taxon>Actinomycetota</taxon>
        <taxon>Actinomycetes</taxon>
        <taxon>Mycobacteriales</taxon>
        <taxon>Nocardiaceae</taxon>
        <taxon>Prescottella</taxon>
    </lineage>
</organism>
<evidence type="ECO:0000256" key="2">
    <source>
        <dbReference type="ARBA" id="ARBA00022670"/>
    </source>
</evidence>
<evidence type="ECO:0000313" key="6">
    <source>
        <dbReference type="Proteomes" id="UP000006892"/>
    </source>
</evidence>
<dbReference type="NCBIfam" id="TIGR00072">
    <property type="entry name" value="hydrog_prot"/>
    <property type="match status" value="1"/>
</dbReference>